<evidence type="ECO:0000256" key="4">
    <source>
        <dbReference type="ARBA" id="ARBA00023254"/>
    </source>
</evidence>
<dbReference type="AlphaFoldDB" id="A0A1A9VYG4"/>
<reference evidence="8" key="1">
    <citation type="submission" date="2020-05" db="UniProtKB">
        <authorList>
            <consortium name="EnsemblMetazoa"/>
        </authorList>
    </citation>
    <scope>IDENTIFICATION</scope>
    <source>
        <strain evidence="8">TTRI</strain>
    </source>
</reference>
<protein>
    <submittedName>
        <fullName evidence="8">RING-type domain-containing protein</fullName>
    </submittedName>
</protein>
<dbReference type="InterPro" id="IPR042123">
    <property type="entry name" value="Zip3/RNF212-like"/>
</dbReference>
<keyword evidence="4" id="KW-0469">Meiosis</keyword>
<dbReference type="STRING" id="7395.A0A1A9VYG4"/>
<dbReference type="GO" id="GO:0019789">
    <property type="term" value="F:SUMO transferase activity"/>
    <property type="evidence" value="ECO:0007669"/>
    <property type="project" value="InterPro"/>
</dbReference>
<dbReference type="GO" id="GO:0008270">
    <property type="term" value="F:zinc ion binding"/>
    <property type="evidence" value="ECO:0007669"/>
    <property type="project" value="UniProtKB-KW"/>
</dbReference>
<dbReference type="SUPFAM" id="SSF57850">
    <property type="entry name" value="RING/U-box"/>
    <property type="match status" value="1"/>
</dbReference>
<keyword evidence="1" id="KW-0479">Metal-binding</keyword>
<dbReference type="PROSITE" id="PS50089">
    <property type="entry name" value="ZF_RING_2"/>
    <property type="match status" value="1"/>
</dbReference>
<evidence type="ECO:0000313" key="8">
    <source>
        <dbReference type="EnsemblMetazoa" id="GAUT051743-PA"/>
    </source>
</evidence>
<keyword evidence="3" id="KW-0862">Zinc</keyword>
<dbReference type="GO" id="GO:0007131">
    <property type="term" value="P:reciprocal meiotic recombination"/>
    <property type="evidence" value="ECO:0007669"/>
    <property type="project" value="InterPro"/>
</dbReference>
<evidence type="ECO:0000256" key="6">
    <source>
        <dbReference type="SAM" id="MobiDB-lite"/>
    </source>
</evidence>
<organism evidence="8 9">
    <name type="scientific">Glossina austeni</name>
    <name type="common">Savannah tsetse fly</name>
    <dbReference type="NCBI Taxonomy" id="7395"/>
    <lineage>
        <taxon>Eukaryota</taxon>
        <taxon>Metazoa</taxon>
        <taxon>Ecdysozoa</taxon>
        <taxon>Arthropoda</taxon>
        <taxon>Hexapoda</taxon>
        <taxon>Insecta</taxon>
        <taxon>Pterygota</taxon>
        <taxon>Neoptera</taxon>
        <taxon>Endopterygota</taxon>
        <taxon>Diptera</taxon>
        <taxon>Brachycera</taxon>
        <taxon>Muscomorpha</taxon>
        <taxon>Hippoboscoidea</taxon>
        <taxon>Glossinidae</taxon>
        <taxon>Glossina</taxon>
    </lineage>
</organism>
<evidence type="ECO:0000259" key="7">
    <source>
        <dbReference type="PROSITE" id="PS50089"/>
    </source>
</evidence>
<accession>A0A1A9VYG4</accession>
<evidence type="ECO:0000256" key="2">
    <source>
        <dbReference type="ARBA" id="ARBA00022771"/>
    </source>
</evidence>
<dbReference type="InterPro" id="IPR017907">
    <property type="entry name" value="Znf_RING_CS"/>
</dbReference>
<dbReference type="VEuPathDB" id="VectorBase:GAUT051743"/>
<dbReference type="PANTHER" id="PTHR22663:SF17">
    <property type="entry name" value="RING FINGER PROTEIN NARYA-RELATED"/>
    <property type="match status" value="1"/>
</dbReference>
<evidence type="ECO:0000313" key="9">
    <source>
        <dbReference type="Proteomes" id="UP000078200"/>
    </source>
</evidence>
<keyword evidence="2 5" id="KW-0863">Zinc-finger</keyword>
<feature type="domain" description="RING-type" evidence="7">
    <location>
        <begin position="65"/>
        <end position="105"/>
    </location>
</feature>
<dbReference type="GO" id="GO:0007129">
    <property type="term" value="P:homologous chromosome pairing at meiosis"/>
    <property type="evidence" value="ECO:0007669"/>
    <property type="project" value="TreeGrafter"/>
</dbReference>
<evidence type="ECO:0000256" key="3">
    <source>
        <dbReference type="ARBA" id="ARBA00022833"/>
    </source>
</evidence>
<dbReference type="PANTHER" id="PTHR22663">
    <property type="entry name" value="RING FINGER PROTEIN NARYA-RELATED"/>
    <property type="match status" value="1"/>
</dbReference>
<name>A0A1A9VYG4_GLOAU</name>
<dbReference type="Proteomes" id="UP000078200">
    <property type="component" value="Unassembled WGS sequence"/>
</dbReference>
<evidence type="ECO:0000256" key="1">
    <source>
        <dbReference type="ARBA" id="ARBA00022723"/>
    </source>
</evidence>
<evidence type="ECO:0000256" key="5">
    <source>
        <dbReference type="PROSITE-ProRule" id="PRU00175"/>
    </source>
</evidence>
<dbReference type="PROSITE" id="PS00518">
    <property type="entry name" value="ZF_RING_1"/>
    <property type="match status" value="1"/>
</dbReference>
<dbReference type="EnsemblMetazoa" id="GAUT051743-RA">
    <property type="protein sequence ID" value="GAUT051743-PA"/>
    <property type="gene ID" value="GAUT051743"/>
</dbReference>
<feature type="region of interest" description="Disordered" evidence="6">
    <location>
        <begin position="206"/>
        <end position="230"/>
    </location>
</feature>
<keyword evidence="9" id="KW-1185">Reference proteome</keyword>
<dbReference type="GO" id="GO:0000795">
    <property type="term" value="C:synaptonemal complex"/>
    <property type="evidence" value="ECO:0007669"/>
    <property type="project" value="InterPro"/>
</dbReference>
<sequence length="286" mass="33635">MLQNETNSEEEEGIWYTKLQKAKIKTFCKSYCETPRIHFLNTLKHKILQMDLSSKKVPFLEWIHCNSCYDLYVYKTRIFYLVAGCFHVLCVKCIRESHYKCAVCNKAARACEINNNMPPHLKNLFHPFANEDDMNIFAIVQFQQRHQQRFRNYLDRMNRSLKENKAVLLKRRDVAKTIYQQLRETRAERKQLEQRLLMVKKRYREMEEKKSNQSASHNESSKLLAHANDPRLNRPALLKSTGEQMSVNLSGLKGPRMPPPALFKPNVQNNSTAIASFMQQSESFVL</sequence>
<dbReference type="GO" id="GO:0016925">
    <property type="term" value="P:protein sumoylation"/>
    <property type="evidence" value="ECO:0007669"/>
    <property type="project" value="TreeGrafter"/>
</dbReference>
<proteinExistence type="predicted"/>
<dbReference type="Pfam" id="PF14634">
    <property type="entry name" value="zf-RING_5"/>
    <property type="match status" value="1"/>
</dbReference>
<dbReference type="InterPro" id="IPR001841">
    <property type="entry name" value="Znf_RING"/>
</dbReference>